<dbReference type="PROSITE" id="PS00028">
    <property type="entry name" value="ZINC_FINGER_C2H2_1"/>
    <property type="match status" value="10"/>
</dbReference>
<dbReference type="Gene3D" id="6.10.140.140">
    <property type="match status" value="1"/>
</dbReference>
<feature type="region of interest" description="Disordered" evidence="13">
    <location>
        <begin position="384"/>
        <end position="413"/>
    </location>
</feature>
<dbReference type="FunFam" id="3.30.160.60:FF:002274">
    <property type="entry name" value="Zinc finger protein 432"/>
    <property type="match status" value="1"/>
</dbReference>
<dbReference type="PANTHER" id="PTHR14003:SF25">
    <property type="entry name" value="GASTRULA ZINC FINGER PROTEIN XLCGF57.1"/>
    <property type="match status" value="1"/>
</dbReference>
<evidence type="ECO:0000256" key="12">
    <source>
        <dbReference type="PROSITE-ProRule" id="PRU00042"/>
    </source>
</evidence>
<dbReference type="InterPro" id="IPR036051">
    <property type="entry name" value="KRAB_dom_sf"/>
</dbReference>
<sequence>MGISQEPTEPVMGNQDPDQLHETILTLTLEIIYLLTGESCTDCMLGGACRHHVTSPTVAPPPGSVIQKENAKKILELMSNIIQLLTGEVAIRCEDVSLYFSLEEWQYLKGNKSRYREVIEENWKQLRSLGGEYGGGRDSEWDLGADVCDANKPDKTEAEEADSWGEGNPPNTDISANDPQTPTNCISHGIKAEPTSWEEGEDSDSSRSPPKKQIQGAVPPTEIMGSTVEATVRLGNGYGEPLLWGLEEHSVSNIKPLKKRIKRTILPIMPSSSNQSSPGKYVSAAIKDKPVSREDDDDDDDEGSDCSIVFPIEQRQVEKPSADMGCGLNDSLSGNSISDAINEEPSSWDEDSSVEQEQGKLQPTDIMGFSLKLRAPAYHSITMEAATRGKGTPPNTDISVANQHSPNCLSNGNNEEAAAWEIGEPSDFIANTHREEPPADTMGTSLTDRLPGGNCTEYNKVIESASPMQAEVQSFTCYECGKCFVSQRDLFKHLRIHTGKKTFLCCECGMCFVHQIDLHRHMKSHTGDRPFSCSVCGKRFRSQSDCNRHLIIHTGEKPFACSECGRCFGFLSSLRRHFSLHMRKEQFSCGHCGECFVLQSHLNNHLRIHSIKKSCPECGKCFAREIDLNRHSTTHTGQKMFSCSECGKDFGFESDLHRHLRTHKEKKAFSCPECGRGFECESDLSRHLRIHEEKKPLSCSHCGKYFLCQSELKRHFRIHTGEKPFSCSKCGRCFGFLSSLRRHCRTHFKKAVN</sequence>
<feature type="domain" description="C2H2-type" evidence="14">
    <location>
        <begin position="697"/>
        <end position="724"/>
    </location>
</feature>
<protein>
    <submittedName>
        <fullName evidence="17">Oocyte zinc finger protein XlCOF22-like isoform X2</fullName>
    </submittedName>
</protein>
<evidence type="ECO:0000256" key="2">
    <source>
        <dbReference type="ARBA" id="ARBA00004123"/>
    </source>
</evidence>
<evidence type="ECO:0000256" key="3">
    <source>
        <dbReference type="ARBA" id="ARBA00006991"/>
    </source>
</evidence>
<dbReference type="PROSITE" id="PS50805">
    <property type="entry name" value="KRAB"/>
    <property type="match status" value="1"/>
</dbReference>
<organism evidence="16 17">
    <name type="scientific">Xenopus laevis</name>
    <name type="common">African clawed frog</name>
    <dbReference type="NCBI Taxonomy" id="8355"/>
    <lineage>
        <taxon>Eukaryota</taxon>
        <taxon>Metazoa</taxon>
        <taxon>Chordata</taxon>
        <taxon>Craniata</taxon>
        <taxon>Vertebrata</taxon>
        <taxon>Euteleostomi</taxon>
        <taxon>Amphibia</taxon>
        <taxon>Batrachia</taxon>
        <taxon>Anura</taxon>
        <taxon>Pipoidea</taxon>
        <taxon>Pipidae</taxon>
        <taxon>Xenopodinae</taxon>
        <taxon>Xenopus</taxon>
        <taxon>Xenopus</taxon>
    </lineage>
</organism>
<feature type="domain" description="C2H2-type" evidence="14">
    <location>
        <begin position="641"/>
        <end position="668"/>
    </location>
</feature>
<keyword evidence="8" id="KW-0805">Transcription regulation</keyword>
<dbReference type="InterPro" id="IPR001909">
    <property type="entry name" value="KRAB"/>
</dbReference>
<reference evidence="17" key="1">
    <citation type="submission" date="2025-08" db="UniProtKB">
        <authorList>
            <consortium name="RefSeq"/>
        </authorList>
    </citation>
    <scope>IDENTIFICATION</scope>
    <source>
        <strain evidence="17">J_2021</strain>
        <tissue evidence="17">Erythrocytes</tissue>
    </source>
</reference>
<feature type="region of interest" description="Disordered" evidence="13">
    <location>
        <begin position="148"/>
        <end position="224"/>
    </location>
</feature>
<evidence type="ECO:0000256" key="6">
    <source>
        <dbReference type="ARBA" id="ARBA00022771"/>
    </source>
</evidence>
<dbReference type="GO" id="GO:0031519">
    <property type="term" value="C:PcG protein complex"/>
    <property type="evidence" value="ECO:0007669"/>
    <property type="project" value="TreeGrafter"/>
</dbReference>
<feature type="compositionally biased region" description="Basic and acidic residues" evidence="13">
    <location>
        <begin position="149"/>
        <end position="158"/>
    </location>
</feature>
<dbReference type="Pfam" id="PF01352">
    <property type="entry name" value="KRAB"/>
    <property type="match status" value="1"/>
</dbReference>
<gene>
    <name evidence="17" type="primary">LOC108718333</name>
</gene>
<evidence type="ECO:0000259" key="14">
    <source>
        <dbReference type="PROSITE" id="PS50157"/>
    </source>
</evidence>
<dbReference type="CDD" id="cd07765">
    <property type="entry name" value="KRAB_A-box"/>
    <property type="match status" value="1"/>
</dbReference>
<evidence type="ECO:0000313" key="17">
    <source>
        <dbReference type="RefSeq" id="XP_018121566.1"/>
    </source>
</evidence>
<keyword evidence="10" id="KW-0804">Transcription</keyword>
<dbReference type="Pfam" id="PF00096">
    <property type="entry name" value="zf-C2H2"/>
    <property type="match status" value="6"/>
</dbReference>
<dbReference type="OrthoDB" id="3069995at2759"/>
<dbReference type="AlphaFoldDB" id="A0A8J0VGV5"/>
<dbReference type="GO" id="GO:0008270">
    <property type="term" value="F:zinc ion binding"/>
    <property type="evidence" value="ECO:0007669"/>
    <property type="project" value="UniProtKB-KW"/>
</dbReference>
<dbReference type="Proteomes" id="UP000186698">
    <property type="component" value="Chromosome 5S"/>
</dbReference>
<evidence type="ECO:0000256" key="10">
    <source>
        <dbReference type="ARBA" id="ARBA00023163"/>
    </source>
</evidence>
<feature type="compositionally biased region" description="Polar residues" evidence="13">
    <location>
        <begin position="330"/>
        <end position="339"/>
    </location>
</feature>
<feature type="domain" description="KRAB" evidence="15">
    <location>
        <begin position="91"/>
        <end position="166"/>
    </location>
</feature>
<dbReference type="InterPro" id="IPR036236">
    <property type="entry name" value="Znf_C2H2_sf"/>
</dbReference>
<evidence type="ECO:0000256" key="11">
    <source>
        <dbReference type="ARBA" id="ARBA00023242"/>
    </source>
</evidence>
<feature type="domain" description="C2H2-type" evidence="14">
    <location>
        <begin position="669"/>
        <end position="696"/>
    </location>
</feature>
<feature type="compositionally biased region" description="Polar residues" evidence="13">
    <location>
        <begin position="393"/>
        <end position="413"/>
    </location>
</feature>
<dbReference type="SMART" id="SM00355">
    <property type="entry name" value="ZnF_C2H2"/>
    <property type="match status" value="10"/>
</dbReference>
<comment type="similarity">
    <text evidence="3">Belongs to the krueppel C2H2-type zinc-finger protein family.</text>
</comment>
<keyword evidence="5" id="KW-0677">Repeat</keyword>
<dbReference type="PANTHER" id="PTHR14003">
    <property type="entry name" value="TRANSCRIPTIONAL REPRESSOR PROTEIN YY"/>
    <property type="match status" value="1"/>
</dbReference>
<evidence type="ECO:0000256" key="1">
    <source>
        <dbReference type="ARBA" id="ARBA00003767"/>
    </source>
</evidence>
<dbReference type="FunFam" id="3.30.160.60:FF:000446">
    <property type="entry name" value="Zinc finger protein"/>
    <property type="match status" value="1"/>
</dbReference>
<keyword evidence="11" id="KW-0539">Nucleus</keyword>
<dbReference type="GO" id="GO:0000981">
    <property type="term" value="F:DNA-binding transcription factor activity, RNA polymerase II-specific"/>
    <property type="evidence" value="ECO:0007669"/>
    <property type="project" value="TreeGrafter"/>
</dbReference>
<evidence type="ECO:0000256" key="8">
    <source>
        <dbReference type="ARBA" id="ARBA00023015"/>
    </source>
</evidence>
<dbReference type="FunFam" id="3.30.160.60:FF:000340">
    <property type="entry name" value="zinc finger protein 473 isoform X1"/>
    <property type="match status" value="2"/>
</dbReference>
<feature type="domain" description="C2H2-type" evidence="14">
    <location>
        <begin position="503"/>
        <end position="530"/>
    </location>
</feature>
<evidence type="ECO:0000256" key="9">
    <source>
        <dbReference type="ARBA" id="ARBA00023125"/>
    </source>
</evidence>
<dbReference type="FunFam" id="3.30.160.60:FF:000646">
    <property type="entry name" value="Myeloid zinc finger 1"/>
    <property type="match status" value="1"/>
</dbReference>
<accession>A0A8J0VGV5</accession>
<evidence type="ECO:0000256" key="5">
    <source>
        <dbReference type="ARBA" id="ARBA00022737"/>
    </source>
</evidence>
<feature type="domain" description="C2H2-type" evidence="14">
    <location>
        <begin position="725"/>
        <end position="747"/>
    </location>
</feature>
<evidence type="ECO:0000259" key="15">
    <source>
        <dbReference type="PROSITE" id="PS50805"/>
    </source>
</evidence>
<dbReference type="InterPro" id="IPR013087">
    <property type="entry name" value="Znf_C2H2_type"/>
</dbReference>
<feature type="domain" description="C2H2-type" evidence="14">
    <location>
        <begin position="475"/>
        <end position="502"/>
    </location>
</feature>
<feature type="domain" description="C2H2-type" evidence="14">
    <location>
        <begin position="587"/>
        <end position="614"/>
    </location>
</feature>
<feature type="domain" description="C2H2-type" evidence="14">
    <location>
        <begin position="531"/>
        <end position="558"/>
    </location>
</feature>
<proteinExistence type="inferred from homology"/>
<evidence type="ECO:0000256" key="13">
    <source>
        <dbReference type="SAM" id="MobiDB-lite"/>
    </source>
</evidence>
<keyword evidence="9" id="KW-0238">DNA-binding</keyword>
<keyword evidence="6 12" id="KW-0863">Zinc-finger</keyword>
<feature type="domain" description="C2H2-type" evidence="14">
    <location>
        <begin position="613"/>
        <end position="640"/>
    </location>
</feature>
<comment type="function">
    <text evidence="1">May be involved in transcriptional regulation.</text>
</comment>
<name>A0A8J0VGV5_XENLA</name>
<evidence type="ECO:0000313" key="16">
    <source>
        <dbReference type="Proteomes" id="UP000186698"/>
    </source>
</evidence>
<dbReference type="FunFam" id="3.30.160.60:FF:001155">
    <property type="entry name" value="Zinc finger 30C"/>
    <property type="match status" value="1"/>
</dbReference>
<dbReference type="SUPFAM" id="SSF57667">
    <property type="entry name" value="beta-beta-alpha zinc fingers"/>
    <property type="match status" value="6"/>
</dbReference>
<dbReference type="Pfam" id="PF13894">
    <property type="entry name" value="zf-C2H2_4"/>
    <property type="match status" value="1"/>
</dbReference>
<comment type="subcellular location">
    <subcellularLocation>
        <location evidence="2">Nucleus</location>
    </subcellularLocation>
</comment>
<dbReference type="RefSeq" id="XP_018121566.1">
    <property type="nucleotide sequence ID" value="XM_018266077.2"/>
</dbReference>
<dbReference type="GO" id="GO:0000978">
    <property type="term" value="F:RNA polymerase II cis-regulatory region sequence-specific DNA binding"/>
    <property type="evidence" value="ECO:0007669"/>
    <property type="project" value="TreeGrafter"/>
</dbReference>
<feature type="compositionally biased region" description="Polar residues" evidence="13">
    <location>
        <begin position="169"/>
        <end position="186"/>
    </location>
</feature>
<dbReference type="PROSITE" id="PS50157">
    <property type="entry name" value="ZINC_FINGER_C2H2_2"/>
    <property type="match status" value="10"/>
</dbReference>
<evidence type="ECO:0000256" key="7">
    <source>
        <dbReference type="ARBA" id="ARBA00022833"/>
    </source>
</evidence>
<feature type="region of interest" description="Disordered" evidence="13">
    <location>
        <begin position="319"/>
        <end position="366"/>
    </location>
</feature>
<keyword evidence="7" id="KW-0862">Zinc</keyword>
<feature type="domain" description="C2H2-type" evidence="14">
    <location>
        <begin position="559"/>
        <end position="586"/>
    </location>
</feature>
<keyword evidence="4" id="KW-0479">Metal-binding</keyword>
<dbReference type="GeneID" id="108718333"/>
<dbReference type="SUPFAM" id="SSF109640">
    <property type="entry name" value="KRAB domain (Kruppel-associated box)"/>
    <property type="match status" value="1"/>
</dbReference>
<dbReference type="GO" id="GO:0000785">
    <property type="term" value="C:chromatin"/>
    <property type="evidence" value="ECO:0007669"/>
    <property type="project" value="TreeGrafter"/>
</dbReference>
<dbReference type="GO" id="GO:0005667">
    <property type="term" value="C:transcription regulator complex"/>
    <property type="evidence" value="ECO:0007669"/>
    <property type="project" value="TreeGrafter"/>
</dbReference>
<dbReference type="FunFam" id="3.30.160.60:FF:000710">
    <property type="entry name" value="Zinc finger protein 768"/>
    <property type="match status" value="3"/>
</dbReference>
<evidence type="ECO:0000256" key="4">
    <source>
        <dbReference type="ARBA" id="ARBA00022723"/>
    </source>
</evidence>
<dbReference type="Gene3D" id="3.30.160.60">
    <property type="entry name" value="Classic Zinc Finger"/>
    <property type="match status" value="10"/>
</dbReference>
<keyword evidence="16" id="KW-1185">Reference proteome</keyword>